<proteinExistence type="predicted"/>
<gene>
    <name evidence="1" type="ORF">EQ811_12835</name>
</gene>
<dbReference type="EMBL" id="SCHC01000096">
    <property type="protein sequence ID" value="TBW74323.1"/>
    <property type="molecule type" value="Genomic_DNA"/>
</dbReference>
<accession>A0A7Z7YTC2</accession>
<feature type="non-terminal residue" evidence="1">
    <location>
        <position position="1"/>
    </location>
</feature>
<dbReference type="AlphaFoldDB" id="A0A7Z7YTC2"/>
<name>A0A7Z7YTC2_STACP</name>
<comment type="caution">
    <text evidence="1">The sequence shown here is derived from an EMBL/GenBank/DDBJ whole genome shotgun (WGS) entry which is preliminary data.</text>
</comment>
<sequence length="35" mass="4029">KDVQDKGMASYNAKISGKVYDELYENGNKKYDIDE</sequence>
<evidence type="ECO:0000313" key="2">
    <source>
        <dbReference type="Proteomes" id="UP000291949"/>
    </source>
</evidence>
<reference evidence="1 2" key="1">
    <citation type="journal article" date="2019" name="Sci. Transl. Med.">
        <title>Quorum sensing between bacterial species on the skin protects against epidermal injury in atopic dermatitis.</title>
        <authorList>
            <person name="Williams M.R."/>
        </authorList>
    </citation>
    <scope>NUCLEOTIDE SEQUENCE [LARGE SCALE GENOMIC DNA]</scope>
    <source>
        <strain evidence="1 2">H8</strain>
    </source>
</reference>
<dbReference type="Proteomes" id="UP000291949">
    <property type="component" value="Unassembled WGS sequence"/>
</dbReference>
<evidence type="ECO:0000313" key="1">
    <source>
        <dbReference type="EMBL" id="TBW74323.1"/>
    </source>
</evidence>
<protein>
    <submittedName>
        <fullName evidence="1">Penicillin-binding protein</fullName>
    </submittedName>
</protein>
<organism evidence="1 2">
    <name type="scientific">Staphylococcus capitis</name>
    <dbReference type="NCBI Taxonomy" id="29388"/>
    <lineage>
        <taxon>Bacteria</taxon>
        <taxon>Bacillati</taxon>
        <taxon>Bacillota</taxon>
        <taxon>Bacilli</taxon>
        <taxon>Bacillales</taxon>
        <taxon>Staphylococcaceae</taxon>
        <taxon>Staphylococcus</taxon>
    </lineage>
</organism>